<keyword evidence="2" id="KW-1185">Reference proteome</keyword>
<reference evidence="1" key="1">
    <citation type="submission" date="2021-06" db="EMBL/GenBank/DDBJ databases">
        <authorList>
            <person name="Kallberg Y."/>
            <person name="Tangrot J."/>
            <person name="Rosling A."/>
        </authorList>
    </citation>
    <scope>NUCLEOTIDE SEQUENCE</scope>
    <source>
        <strain evidence="1">CL356</strain>
    </source>
</reference>
<evidence type="ECO:0000313" key="1">
    <source>
        <dbReference type="EMBL" id="CAG8604720.1"/>
    </source>
</evidence>
<organism evidence="1 2">
    <name type="scientific">Acaulospora colombiana</name>
    <dbReference type="NCBI Taxonomy" id="27376"/>
    <lineage>
        <taxon>Eukaryota</taxon>
        <taxon>Fungi</taxon>
        <taxon>Fungi incertae sedis</taxon>
        <taxon>Mucoromycota</taxon>
        <taxon>Glomeromycotina</taxon>
        <taxon>Glomeromycetes</taxon>
        <taxon>Diversisporales</taxon>
        <taxon>Acaulosporaceae</taxon>
        <taxon>Acaulospora</taxon>
    </lineage>
</organism>
<accession>A0ACA9MNZ6</accession>
<dbReference type="EMBL" id="CAJVPT010014489">
    <property type="protein sequence ID" value="CAG8604720.1"/>
    <property type="molecule type" value="Genomic_DNA"/>
</dbReference>
<proteinExistence type="predicted"/>
<sequence>DRTPSGGEKGNVDADESDEAFLAGKIFDRDGDTDDGDEVFADEHADGTDEQETSTSDVVDGPKGGDGHDDVDDVGGDRDRERVADTRVLEEGRAVVKDEIDTGELLPGLDKDTGEGAEEDLVGAHLEAVHVRALADFFFHAQVGLDVLEFGLDVNVVGGGTEETGERTGGGVVLVFLDEESRRFGEEEHADGEDTGPDELESDGDAVRAGVVTVLACLVDDGSEEETDSLNGDDGTTNPLGRRLGLVHGNETRDLTDTETSKDTTGDKEGDGSGSGLHGYTSRKDDTAGDDGQPSAHDIGHGCGAERTKECSQGEDGDDEGFVGRRDGVPSLAVGVSERLEPELQGILHNVSSNCKMSKIYTHPPNAAKQTIPIPRIEDLRPPSIPDETTAAPPPGIVVVAGFRGGDSGEKWDEGWENGNNDAQPALSGSTRDSTSGSQKWGHLGGDELKHEDENFCGDFSLERSCNIEPGYSRVEFLLLIKKHTHLSVDFKAPATTILASRSSVSHRMGPLAGLSV</sequence>
<name>A0ACA9MNZ6_9GLOM</name>
<evidence type="ECO:0000313" key="2">
    <source>
        <dbReference type="Proteomes" id="UP000789525"/>
    </source>
</evidence>
<feature type="non-terminal residue" evidence="1">
    <location>
        <position position="1"/>
    </location>
</feature>
<gene>
    <name evidence="1" type="ORF">ACOLOM_LOCUS6807</name>
</gene>
<protein>
    <submittedName>
        <fullName evidence="1">4149_t:CDS:1</fullName>
    </submittedName>
</protein>
<dbReference type="Proteomes" id="UP000789525">
    <property type="component" value="Unassembled WGS sequence"/>
</dbReference>
<comment type="caution">
    <text evidence="1">The sequence shown here is derived from an EMBL/GenBank/DDBJ whole genome shotgun (WGS) entry which is preliminary data.</text>
</comment>